<dbReference type="GO" id="GO:0005886">
    <property type="term" value="C:plasma membrane"/>
    <property type="evidence" value="ECO:0007669"/>
    <property type="project" value="UniProtKB-SubCell"/>
</dbReference>
<dbReference type="AlphaFoldDB" id="A0AB34HY34"/>
<evidence type="ECO:0000256" key="7">
    <source>
        <dbReference type="ARBA" id="ARBA00023136"/>
    </source>
</evidence>
<evidence type="ECO:0000256" key="4">
    <source>
        <dbReference type="ARBA" id="ARBA00015328"/>
    </source>
</evidence>
<reference evidence="11 12" key="1">
    <citation type="submission" date="2022-11" db="EMBL/GenBank/DDBJ databases">
        <title>Whole genome sequence of Eschrichtius robustus ER-17-0199.</title>
        <authorList>
            <person name="Bruniche-Olsen A."/>
            <person name="Black A.N."/>
            <person name="Fields C.J."/>
            <person name="Walden K."/>
            <person name="Dewoody J.A."/>
        </authorList>
    </citation>
    <scope>NUCLEOTIDE SEQUENCE [LARGE SCALE GENOMIC DNA]</scope>
    <source>
        <strain evidence="11">ER-17-0199</strain>
        <tissue evidence="11">Blubber</tissue>
    </source>
</reference>
<evidence type="ECO:0000256" key="5">
    <source>
        <dbReference type="ARBA" id="ARBA00022475"/>
    </source>
</evidence>
<sequence>MQWLESGRLRVSTRSVRKAAVLASAVEAEILGEEQADGPSSPPQVVIESDLYASRPLELLQHRSDHRDGEGRRSGRFQNARPQGAHPAKIPARPGTCVTARVPGTSLGGTGPLRAAATVSANWLALAPATSWSSRASSIAPGGRSTCAWGRRLPQCMPVLL</sequence>
<dbReference type="InterPro" id="IPR040470">
    <property type="entry name" value="Vexin"/>
</dbReference>
<feature type="compositionally biased region" description="Basic and acidic residues" evidence="9">
    <location>
        <begin position="61"/>
        <end position="73"/>
    </location>
</feature>
<keyword evidence="12" id="KW-1185">Reference proteome</keyword>
<dbReference type="PANTHER" id="PTHR31520:SF1">
    <property type="entry name" value="VEXIN"/>
    <property type="match status" value="1"/>
</dbReference>
<dbReference type="InterPro" id="IPR027900">
    <property type="entry name" value="Vexin_dom"/>
</dbReference>
<evidence type="ECO:0000256" key="2">
    <source>
        <dbReference type="ARBA" id="ARBA00004236"/>
    </source>
</evidence>
<evidence type="ECO:0000256" key="6">
    <source>
        <dbReference type="ARBA" id="ARBA00022902"/>
    </source>
</evidence>
<evidence type="ECO:0000256" key="8">
    <source>
        <dbReference type="ARBA" id="ARBA00023242"/>
    </source>
</evidence>
<keyword evidence="5" id="KW-1003">Cell membrane</keyword>
<keyword evidence="7" id="KW-0472">Membrane</keyword>
<proteinExistence type="inferred from homology"/>
<evidence type="ECO:0000313" key="12">
    <source>
        <dbReference type="Proteomes" id="UP001159641"/>
    </source>
</evidence>
<organism evidence="11 12">
    <name type="scientific">Eschrichtius robustus</name>
    <name type="common">California gray whale</name>
    <name type="synonym">Eschrichtius gibbosus</name>
    <dbReference type="NCBI Taxonomy" id="9764"/>
    <lineage>
        <taxon>Eukaryota</taxon>
        <taxon>Metazoa</taxon>
        <taxon>Chordata</taxon>
        <taxon>Craniata</taxon>
        <taxon>Vertebrata</taxon>
        <taxon>Euteleostomi</taxon>
        <taxon>Mammalia</taxon>
        <taxon>Eutheria</taxon>
        <taxon>Laurasiatheria</taxon>
        <taxon>Artiodactyla</taxon>
        <taxon>Whippomorpha</taxon>
        <taxon>Cetacea</taxon>
        <taxon>Mysticeti</taxon>
        <taxon>Eschrichtiidae</taxon>
        <taxon>Eschrichtius</taxon>
    </lineage>
</organism>
<evidence type="ECO:0000313" key="11">
    <source>
        <dbReference type="EMBL" id="KAJ8797043.1"/>
    </source>
</evidence>
<accession>A0AB34HY34</accession>
<evidence type="ECO:0000256" key="9">
    <source>
        <dbReference type="SAM" id="MobiDB-lite"/>
    </source>
</evidence>
<dbReference type="Proteomes" id="UP001159641">
    <property type="component" value="Unassembled WGS sequence"/>
</dbReference>
<evidence type="ECO:0000259" key="10">
    <source>
        <dbReference type="Pfam" id="PF15505"/>
    </source>
</evidence>
<keyword evidence="6" id="KW-0524">Neurogenesis</keyword>
<protein>
    <recommendedName>
        <fullName evidence="4">Vexin</fullName>
    </recommendedName>
</protein>
<keyword evidence="8" id="KW-0539">Nucleus</keyword>
<feature type="region of interest" description="Disordered" evidence="9">
    <location>
        <begin position="61"/>
        <end position="94"/>
    </location>
</feature>
<feature type="domain" description="Vexin" evidence="10">
    <location>
        <begin position="45"/>
        <end position="98"/>
    </location>
</feature>
<dbReference type="GO" id="GO:0005634">
    <property type="term" value="C:nucleus"/>
    <property type="evidence" value="ECO:0007669"/>
    <property type="project" value="UniProtKB-SubCell"/>
</dbReference>
<dbReference type="EMBL" id="JAIQCJ010000270">
    <property type="protein sequence ID" value="KAJ8797043.1"/>
    <property type="molecule type" value="Genomic_DNA"/>
</dbReference>
<comment type="caution">
    <text evidence="11">The sequence shown here is derived from an EMBL/GenBank/DDBJ whole genome shotgun (WGS) entry which is preliminary data.</text>
</comment>
<comment type="subcellular location">
    <subcellularLocation>
        <location evidence="2">Cell membrane</location>
    </subcellularLocation>
    <subcellularLocation>
        <location evidence="1">Nucleus</location>
    </subcellularLocation>
</comment>
<name>A0AB34HY34_ESCRO</name>
<evidence type="ECO:0000256" key="1">
    <source>
        <dbReference type="ARBA" id="ARBA00004123"/>
    </source>
</evidence>
<gene>
    <name evidence="11" type="ORF">J1605_001853</name>
</gene>
<evidence type="ECO:0000256" key="3">
    <source>
        <dbReference type="ARBA" id="ARBA00010010"/>
    </source>
</evidence>
<dbReference type="GO" id="GO:0030182">
    <property type="term" value="P:neuron differentiation"/>
    <property type="evidence" value="ECO:0007669"/>
    <property type="project" value="TreeGrafter"/>
</dbReference>
<dbReference type="Pfam" id="PF15505">
    <property type="entry name" value="Vexin"/>
    <property type="match status" value="1"/>
</dbReference>
<comment type="similarity">
    <text evidence="3">Belongs to the vexin family.</text>
</comment>
<dbReference type="PANTHER" id="PTHR31520">
    <property type="entry name" value="VEXIN"/>
    <property type="match status" value="1"/>
</dbReference>